<feature type="compositionally biased region" description="Acidic residues" evidence="1">
    <location>
        <begin position="129"/>
        <end position="140"/>
    </location>
</feature>
<name>A0A1E3NUJ9_9ASCO</name>
<keyword evidence="2" id="KW-0732">Signal</keyword>
<dbReference type="RefSeq" id="XP_019020366.1">
    <property type="nucleotide sequence ID" value="XM_019165130.1"/>
</dbReference>
<dbReference type="Gene3D" id="6.10.140.1040">
    <property type="match status" value="1"/>
</dbReference>
<dbReference type="STRING" id="763406.A0A1E3NUJ9"/>
<gene>
    <name evidence="3" type="ORF">PICMEDRAFT_9731</name>
</gene>
<protein>
    <submittedName>
        <fullName evidence="3">Uncharacterized protein</fullName>
    </submittedName>
</protein>
<feature type="compositionally biased region" description="Basic residues" evidence="1">
    <location>
        <begin position="248"/>
        <end position="264"/>
    </location>
</feature>
<accession>A0A1E3NUJ9</accession>
<dbReference type="AlphaFoldDB" id="A0A1E3NUJ9"/>
<feature type="region of interest" description="Disordered" evidence="1">
    <location>
        <begin position="44"/>
        <end position="140"/>
    </location>
</feature>
<sequence>MCCNCCWLALLAGCALRCPAASCCNLYALLGNDVSGDEEEFVAPKEIVAPQKSTKKSGEPPKADKTKAKGGKPKASGNEAGVRFNNKNRDSEGPATTQRKTGKDKKFDRHSRTGREETAKAEHNRLGDEAEAQIEGEEDAEAEIQEAVAAGEEKPQLRSAADFFQELEATEFYKTKKVAAPASDAISADKLVVKVSEDFIPSTAEKKLKQKAKKEKKFLDVNITVTDGYDKPERPERSDFQKGPAASRKPRGGKKFAGKPRPAKKPTGQFNEQNFPAL</sequence>
<feature type="compositionally biased region" description="Polar residues" evidence="1">
    <location>
        <begin position="268"/>
        <end position="278"/>
    </location>
</feature>
<feature type="compositionally biased region" description="Basic and acidic residues" evidence="1">
    <location>
        <begin position="104"/>
        <end position="128"/>
    </location>
</feature>
<dbReference type="OrthoDB" id="5426471at2759"/>
<feature type="chain" id="PRO_5009133505" evidence="2">
    <location>
        <begin position="24"/>
        <end position="278"/>
    </location>
</feature>
<keyword evidence="4" id="KW-1185">Reference proteome</keyword>
<feature type="signal peptide" evidence="2">
    <location>
        <begin position="1"/>
        <end position="23"/>
    </location>
</feature>
<evidence type="ECO:0000313" key="3">
    <source>
        <dbReference type="EMBL" id="ODQ49253.1"/>
    </source>
</evidence>
<dbReference type="Proteomes" id="UP000094455">
    <property type="component" value="Unassembled WGS sequence"/>
</dbReference>
<organism evidence="3 4">
    <name type="scientific">Pichia membranifaciens NRRL Y-2026</name>
    <dbReference type="NCBI Taxonomy" id="763406"/>
    <lineage>
        <taxon>Eukaryota</taxon>
        <taxon>Fungi</taxon>
        <taxon>Dikarya</taxon>
        <taxon>Ascomycota</taxon>
        <taxon>Saccharomycotina</taxon>
        <taxon>Pichiomycetes</taxon>
        <taxon>Pichiales</taxon>
        <taxon>Pichiaceae</taxon>
        <taxon>Pichia</taxon>
    </lineage>
</organism>
<evidence type="ECO:0000256" key="2">
    <source>
        <dbReference type="SAM" id="SignalP"/>
    </source>
</evidence>
<feature type="compositionally biased region" description="Basic and acidic residues" evidence="1">
    <location>
        <begin position="228"/>
        <end position="240"/>
    </location>
</feature>
<feature type="region of interest" description="Disordered" evidence="1">
    <location>
        <begin position="224"/>
        <end position="278"/>
    </location>
</feature>
<evidence type="ECO:0000313" key="4">
    <source>
        <dbReference type="Proteomes" id="UP000094455"/>
    </source>
</evidence>
<dbReference type="EMBL" id="KV454001">
    <property type="protein sequence ID" value="ODQ49253.1"/>
    <property type="molecule type" value="Genomic_DNA"/>
</dbReference>
<feature type="compositionally biased region" description="Basic and acidic residues" evidence="1">
    <location>
        <begin position="56"/>
        <end position="67"/>
    </location>
</feature>
<reference evidence="3 4" key="1">
    <citation type="journal article" date="2016" name="Proc. Natl. Acad. Sci. U.S.A.">
        <title>Comparative genomics of biotechnologically important yeasts.</title>
        <authorList>
            <person name="Riley R."/>
            <person name="Haridas S."/>
            <person name="Wolfe K.H."/>
            <person name="Lopes M.R."/>
            <person name="Hittinger C.T."/>
            <person name="Goeker M."/>
            <person name="Salamov A.A."/>
            <person name="Wisecaver J.H."/>
            <person name="Long T.M."/>
            <person name="Calvey C.H."/>
            <person name="Aerts A.L."/>
            <person name="Barry K.W."/>
            <person name="Choi C."/>
            <person name="Clum A."/>
            <person name="Coughlan A.Y."/>
            <person name="Deshpande S."/>
            <person name="Douglass A.P."/>
            <person name="Hanson S.J."/>
            <person name="Klenk H.-P."/>
            <person name="LaButti K.M."/>
            <person name="Lapidus A."/>
            <person name="Lindquist E.A."/>
            <person name="Lipzen A.M."/>
            <person name="Meier-Kolthoff J.P."/>
            <person name="Ohm R.A."/>
            <person name="Otillar R.P."/>
            <person name="Pangilinan J.L."/>
            <person name="Peng Y."/>
            <person name="Rokas A."/>
            <person name="Rosa C.A."/>
            <person name="Scheuner C."/>
            <person name="Sibirny A.A."/>
            <person name="Slot J.C."/>
            <person name="Stielow J.B."/>
            <person name="Sun H."/>
            <person name="Kurtzman C.P."/>
            <person name="Blackwell M."/>
            <person name="Grigoriev I.V."/>
            <person name="Jeffries T.W."/>
        </authorList>
    </citation>
    <scope>NUCLEOTIDE SEQUENCE [LARGE SCALE GENOMIC DNA]</scope>
    <source>
        <strain evidence="3 4">NRRL Y-2026</strain>
    </source>
</reference>
<proteinExistence type="predicted"/>
<evidence type="ECO:0000256" key="1">
    <source>
        <dbReference type="SAM" id="MobiDB-lite"/>
    </source>
</evidence>
<dbReference type="GeneID" id="30181817"/>